<dbReference type="Proteomes" id="UP001150603">
    <property type="component" value="Unassembled WGS sequence"/>
</dbReference>
<gene>
    <name evidence="1" type="ORF">FBU59_007214</name>
</gene>
<protein>
    <submittedName>
        <fullName evidence="1">Uncharacterized protein</fullName>
    </submittedName>
</protein>
<organism evidence="1 2">
    <name type="scientific">Linderina macrospora</name>
    <dbReference type="NCBI Taxonomy" id="4868"/>
    <lineage>
        <taxon>Eukaryota</taxon>
        <taxon>Fungi</taxon>
        <taxon>Fungi incertae sedis</taxon>
        <taxon>Zoopagomycota</taxon>
        <taxon>Kickxellomycotina</taxon>
        <taxon>Kickxellomycetes</taxon>
        <taxon>Kickxellales</taxon>
        <taxon>Kickxellaceae</taxon>
        <taxon>Linderina</taxon>
    </lineage>
</organism>
<name>A0ACC1IXN3_9FUNG</name>
<accession>A0ACC1IXN3</accession>
<dbReference type="EMBL" id="JANBPW010006790">
    <property type="protein sequence ID" value="KAJ1927503.1"/>
    <property type="molecule type" value="Genomic_DNA"/>
</dbReference>
<feature type="non-terminal residue" evidence="1">
    <location>
        <position position="335"/>
    </location>
</feature>
<evidence type="ECO:0000313" key="1">
    <source>
        <dbReference type="EMBL" id="KAJ1927503.1"/>
    </source>
</evidence>
<proteinExistence type="predicted"/>
<sequence>MLTMNGVMQQATLVAPQQLMPAIAPNGDILSLEDIDEEFEEDEDEHVSDKEARDAANKAAAAAAAKQASAQQQPKLKKKPAPYKRFRNSFIFFANDRRAQWRRDHPEDAKIQNREFIQEMSKVWNQMTDEDKVPYVRMADEDKLRYEADVKKYGPLPQNAPTTYTSGASSASTKTAKAPKPEVSLGASIAPSSAALCSIAHTSIAPKPAAVATASIPVETKTTAVPLDSQNSVMTVPPRIAARPEHIQLPPQPAIMPRTVDSAPMLAVAMTTPAPTSATLVPANHPLGSGQTTPRFNGLVANPLAAFDPVELSQTALALQAYQMMYMQHPASHDV</sequence>
<comment type="caution">
    <text evidence="1">The sequence shown here is derived from an EMBL/GenBank/DDBJ whole genome shotgun (WGS) entry which is preliminary data.</text>
</comment>
<keyword evidence="2" id="KW-1185">Reference proteome</keyword>
<evidence type="ECO:0000313" key="2">
    <source>
        <dbReference type="Proteomes" id="UP001150603"/>
    </source>
</evidence>
<reference evidence="1" key="1">
    <citation type="submission" date="2022-07" db="EMBL/GenBank/DDBJ databases">
        <title>Phylogenomic reconstructions and comparative analyses of Kickxellomycotina fungi.</title>
        <authorList>
            <person name="Reynolds N.K."/>
            <person name="Stajich J.E."/>
            <person name="Barry K."/>
            <person name="Grigoriev I.V."/>
            <person name="Crous P."/>
            <person name="Smith M.E."/>
        </authorList>
    </citation>
    <scope>NUCLEOTIDE SEQUENCE</scope>
    <source>
        <strain evidence="1">NRRL 5244</strain>
    </source>
</reference>